<name>A0A2Z4Q5K2_9CAUD</name>
<keyword evidence="3" id="KW-1185">Reference proteome</keyword>
<reference evidence="3" key="1">
    <citation type="submission" date="2018-04" db="EMBL/GenBank/DDBJ databases">
        <authorList>
            <person name="Go L.Y."/>
            <person name="Mitchell J.A."/>
        </authorList>
    </citation>
    <scope>NUCLEOTIDE SEQUENCE [LARGE SCALE GENOMIC DNA]</scope>
</reference>
<feature type="region of interest" description="Disordered" evidence="1">
    <location>
        <begin position="135"/>
        <end position="159"/>
    </location>
</feature>
<dbReference type="EMBL" id="MH271298">
    <property type="protein sequence ID" value="AWY04838.1"/>
    <property type="molecule type" value="Genomic_DNA"/>
</dbReference>
<evidence type="ECO:0000256" key="1">
    <source>
        <dbReference type="SAM" id="MobiDB-lite"/>
    </source>
</evidence>
<dbReference type="Proteomes" id="UP000251585">
    <property type="component" value="Segment"/>
</dbReference>
<proteinExistence type="predicted"/>
<accession>A0A2Z4Q5K2</accession>
<sequence>MPGPVPQLSHQRERDTKRRQNGSTALVDDGQLRGPEFPYDIIPSPHPATVEWWETWRLSPQASIFQPTDWQTLKRAVRLQEDTMTAPRASAAAISELRLIEERLGATVVDRLRAKLTIVQPSPVEALAPVTPIGAGGLADRMRRPAASDPAPVEDTPPF</sequence>
<evidence type="ECO:0000313" key="3">
    <source>
        <dbReference type="Proteomes" id="UP000251585"/>
    </source>
</evidence>
<organism evidence="2 3">
    <name type="scientific">Microbacterium phage Floof</name>
    <dbReference type="NCBI Taxonomy" id="2201433"/>
    <lineage>
        <taxon>Viruses</taxon>
        <taxon>Duplodnaviria</taxon>
        <taxon>Heunggongvirae</taxon>
        <taxon>Uroviricota</taxon>
        <taxon>Caudoviricetes</taxon>
        <taxon>Casidaviridae</taxon>
        <taxon>Percivalvirus</taxon>
        <taxon>Percivalvirus floof</taxon>
    </lineage>
</organism>
<dbReference type="InterPro" id="IPR057972">
    <property type="entry name" value="Terminase_7"/>
</dbReference>
<feature type="region of interest" description="Disordered" evidence="1">
    <location>
        <begin position="1"/>
        <end position="32"/>
    </location>
</feature>
<gene>
    <name evidence="2" type="primary">1</name>
    <name evidence="2" type="ORF">PBI_FLOOF_1</name>
</gene>
<dbReference type="Pfam" id="PF25673">
    <property type="entry name" value="Terminase_7"/>
    <property type="match status" value="1"/>
</dbReference>
<protein>
    <submittedName>
        <fullName evidence="2">Terminase small subunit</fullName>
    </submittedName>
</protein>
<evidence type="ECO:0000313" key="2">
    <source>
        <dbReference type="EMBL" id="AWY04838.1"/>
    </source>
</evidence>